<dbReference type="InterPro" id="IPR003594">
    <property type="entry name" value="HATPase_dom"/>
</dbReference>
<dbReference type="KEGG" id="bmeg:BG04_194"/>
<dbReference type="Gene3D" id="3.30.565.10">
    <property type="entry name" value="Histidine kinase-like ATPase, C-terminal domain"/>
    <property type="match status" value="1"/>
</dbReference>
<dbReference type="SUPFAM" id="SSF47384">
    <property type="entry name" value="Homodimeric domain of signal transducing histidine kinase"/>
    <property type="match status" value="1"/>
</dbReference>
<evidence type="ECO:0000256" key="4">
    <source>
        <dbReference type="ARBA" id="ARBA00022679"/>
    </source>
</evidence>
<dbReference type="RefSeq" id="WP_034650452.1">
    <property type="nucleotide sequence ID" value="NZ_BCVB01000006.1"/>
</dbReference>
<dbReference type="InterPro" id="IPR004358">
    <property type="entry name" value="Sig_transdc_His_kin-like_C"/>
</dbReference>
<dbReference type="InterPro" id="IPR036097">
    <property type="entry name" value="HisK_dim/P_sf"/>
</dbReference>
<dbReference type="InterPro" id="IPR029016">
    <property type="entry name" value="GAF-like_dom_sf"/>
</dbReference>
<evidence type="ECO:0000256" key="8">
    <source>
        <dbReference type="ARBA" id="ARBA00023012"/>
    </source>
</evidence>
<sequence>MEERNINEKAVWDVLQMASEVVGSRTLFVGIFDEQFSVMKAFNKEGGSLVEDGLTLPLELAVCNLVTCDEPLVIPNTKRDVRTSNLAIIDGARVGSYLGTPIVLEDGRMFGTLCAVDPDPYQFSESEIQGLNRLAGILSHIIYKNQAAVLPKIEEKILQLDKLALVGQLAAGLAHEIRNPMQSVRGFIQFLFNENEQAEPFQKIVLDELDRMNELINNFLLVTQPTAPKKEIVSIVEVIHDTVAFLKSEAALYNVEMNVRIEGAIPLVSIDPAQMRQVFMNLLKNAIEAMEKKKRGEVNLIIKEWEGWAIIDIQDTGSGIPLSIINKVGNPFFSTKDGTGMGLGLSICKTIINEHNGKLAIESDENGTVVTVKLPLTI</sequence>
<keyword evidence="4" id="KW-0808">Transferase</keyword>
<dbReference type="PRINTS" id="PR00344">
    <property type="entry name" value="BCTRLSENSOR"/>
</dbReference>
<dbReference type="InterPro" id="IPR036890">
    <property type="entry name" value="HATPase_C_sf"/>
</dbReference>
<dbReference type="SMART" id="SM00065">
    <property type="entry name" value="GAF"/>
    <property type="match status" value="1"/>
</dbReference>
<dbReference type="GO" id="GO:0005524">
    <property type="term" value="F:ATP binding"/>
    <property type="evidence" value="ECO:0007669"/>
    <property type="project" value="UniProtKB-KW"/>
</dbReference>
<dbReference type="GeneID" id="93643712"/>
<evidence type="ECO:0000256" key="1">
    <source>
        <dbReference type="ARBA" id="ARBA00000085"/>
    </source>
</evidence>
<dbReference type="InterPro" id="IPR003661">
    <property type="entry name" value="HisK_dim/P_dom"/>
</dbReference>
<dbReference type="Pfam" id="PF01590">
    <property type="entry name" value="GAF"/>
    <property type="match status" value="1"/>
</dbReference>
<evidence type="ECO:0000256" key="7">
    <source>
        <dbReference type="ARBA" id="ARBA00022840"/>
    </source>
</evidence>
<dbReference type="SMART" id="SM00388">
    <property type="entry name" value="HisKA"/>
    <property type="match status" value="1"/>
</dbReference>
<dbReference type="InterPro" id="IPR003018">
    <property type="entry name" value="GAF"/>
</dbReference>
<dbReference type="Gene3D" id="3.30.450.40">
    <property type="match status" value="1"/>
</dbReference>
<dbReference type="InterPro" id="IPR005467">
    <property type="entry name" value="His_kinase_dom"/>
</dbReference>
<keyword evidence="8" id="KW-0902">Two-component regulatory system</keyword>
<dbReference type="SUPFAM" id="SSF55874">
    <property type="entry name" value="ATPase domain of HSP90 chaperone/DNA topoisomerase II/histidine kinase"/>
    <property type="match status" value="1"/>
</dbReference>
<dbReference type="Gene3D" id="1.10.287.130">
    <property type="match status" value="1"/>
</dbReference>
<dbReference type="AlphaFoldDB" id="A0A0B6AZS7"/>
<dbReference type="PROSITE" id="PS50109">
    <property type="entry name" value="HIS_KIN"/>
    <property type="match status" value="1"/>
</dbReference>
<gene>
    <name evidence="9" type="ORF">BG04_194</name>
</gene>
<dbReference type="Pfam" id="PF02518">
    <property type="entry name" value="HATPase_c"/>
    <property type="match status" value="1"/>
</dbReference>
<dbReference type="Proteomes" id="UP000031829">
    <property type="component" value="Chromosome"/>
</dbReference>
<dbReference type="EC" id="2.7.13.3" evidence="2"/>
<dbReference type="PANTHER" id="PTHR43065:SF10">
    <property type="entry name" value="PEROXIDE STRESS-ACTIVATED HISTIDINE KINASE MAK3"/>
    <property type="match status" value="1"/>
</dbReference>
<dbReference type="SUPFAM" id="SSF55781">
    <property type="entry name" value="GAF domain-like"/>
    <property type="match status" value="1"/>
</dbReference>
<reference evidence="9 10" key="1">
    <citation type="journal article" date="2015" name="Genome Announc.">
        <title>Complete genome sequences for 35 biothreat assay-relevant bacillus species.</title>
        <authorList>
            <person name="Johnson S.L."/>
            <person name="Daligault H.E."/>
            <person name="Davenport K.W."/>
            <person name="Jaissle J."/>
            <person name="Frey K.G."/>
            <person name="Ladner J.T."/>
            <person name="Broomall S.M."/>
            <person name="Bishop-Lilly K.A."/>
            <person name="Bruce D.C."/>
            <person name="Gibbons H.S."/>
            <person name="Coyne S.R."/>
            <person name="Lo C.C."/>
            <person name="Meincke L."/>
            <person name="Munk A.C."/>
            <person name="Koroleva G.I."/>
            <person name="Rosenzweig C.N."/>
            <person name="Palacios G.F."/>
            <person name="Redden C.L."/>
            <person name="Minogue T.D."/>
            <person name="Chain P.S."/>
        </authorList>
    </citation>
    <scope>NUCLEOTIDE SEQUENCE [LARGE SCALE GENOMIC DNA]</scope>
    <source>
        <strain evidence="10">ATCC 14581 / DSM 32 / JCM 2506 / NBRC 15308 / NCIMB 9376 / NCTC 10342 / NRRL B-14308 / VKM B-512</strain>
    </source>
</reference>
<dbReference type="HOGENOM" id="CLU_730868_0_0_9"/>
<accession>A0A0B6AZS7</accession>
<evidence type="ECO:0000256" key="2">
    <source>
        <dbReference type="ARBA" id="ARBA00012438"/>
    </source>
</evidence>
<dbReference type="SMART" id="SM00387">
    <property type="entry name" value="HATPase_c"/>
    <property type="match status" value="1"/>
</dbReference>
<evidence type="ECO:0000313" key="10">
    <source>
        <dbReference type="Proteomes" id="UP000031829"/>
    </source>
</evidence>
<dbReference type="GO" id="GO:0000155">
    <property type="term" value="F:phosphorelay sensor kinase activity"/>
    <property type="evidence" value="ECO:0007669"/>
    <property type="project" value="InterPro"/>
</dbReference>
<proteinExistence type="predicted"/>
<keyword evidence="5" id="KW-0547">Nucleotide-binding</keyword>
<comment type="catalytic activity">
    <reaction evidence="1">
        <text>ATP + protein L-histidine = ADP + protein N-phospho-L-histidine.</text>
        <dbReference type="EC" id="2.7.13.3"/>
    </reaction>
</comment>
<dbReference type="PANTHER" id="PTHR43065">
    <property type="entry name" value="SENSOR HISTIDINE KINASE"/>
    <property type="match status" value="1"/>
</dbReference>
<evidence type="ECO:0000313" key="9">
    <source>
        <dbReference type="EMBL" id="AJI25419.1"/>
    </source>
</evidence>
<name>A0A0B6AZS7_PRIM2</name>
<dbReference type="Pfam" id="PF00512">
    <property type="entry name" value="HisKA"/>
    <property type="match status" value="1"/>
</dbReference>
<dbReference type="CDD" id="cd00082">
    <property type="entry name" value="HisKA"/>
    <property type="match status" value="1"/>
</dbReference>
<organism evidence="9 10">
    <name type="scientific">Priestia megaterium (strain ATCC 14581 / DSM 32 / CCUG 1817 / JCM 2506 / NBRC 15308 / NCIMB 9376 / NCTC 10342 / NRRL B-14308 / VKM B-512 / Ford 19)</name>
    <name type="common">Bacillus megaterium</name>
    <dbReference type="NCBI Taxonomy" id="1348623"/>
    <lineage>
        <taxon>Bacteria</taxon>
        <taxon>Bacillati</taxon>
        <taxon>Bacillota</taxon>
        <taxon>Bacilli</taxon>
        <taxon>Bacillales</taxon>
        <taxon>Bacillaceae</taxon>
        <taxon>Priestia</taxon>
    </lineage>
</organism>
<keyword evidence="6" id="KW-0418">Kinase</keyword>
<evidence type="ECO:0000256" key="5">
    <source>
        <dbReference type="ARBA" id="ARBA00022741"/>
    </source>
</evidence>
<dbReference type="EMBL" id="CP009920">
    <property type="protein sequence ID" value="AJI25419.1"/>
    <property type="molecule type" value="Genomic_DNA"/>
</dbReference>
<keyword evidence="7" id="KW-0067">ATP-binding</keyword>
<keyword evidence="3" id="KW-0597">Phosphoprotein</keyword>
<evidence type="ECO:0000256" key="3">
    <source>
        <dbReference type="ARBA" id="ARBA00022553"/>
    </source>
</evidence>
<protein>
    <recommendedName>
        <fullName evidence="2">histidine kinase</fullName>
        <ecNumber evidence="2">2.7.13.3</ecNumber>
    </recommendedName>
</protein>
<evidence type="ECO:0000256" key="6">
    <source>
        <dbReference type="ARBA" id="ARBA00022777"/>
    </source>
</evidence>